<keyword evidence="6" id="KW-0560">Oxidoreductase</keyword>
<dbReference type="GO" id="GO:0005506">
    <property type="term" value="F:iron ion binding"/>
    <property type="evidence" value="ECO:0007669"/>
    <property type="project" value="InterPro"/>
</dbReference>
<keyword evidence="3 5" id="KW-0479">Metal-binding</keyword>
<keyword evidence="6" id="KW-0503">Monooxygenase</keyword>
<reference evidence="8" key="1">
    <citation type="submission" date="2020-12" db="EMBL/GenBank/DDBJ databases">
        <title>Metabolic potential, ecology and presence of endohyphal bacteria is reflected in genomic diversity of Mucoromycotina.</title>
        <authorList>
            <person name="Muszewska A."/>
            <person name="Okrasinska A."/>
            <person name="Steczkiewicz K."/>
            <person name="Drgas O."/>
            <person name="Orlowska M."/>
            <person name="Perlinska-Lenart U."/>
            <person name="Aleksandrzak-Piekarczyk T."/>
            <person name="Szatraj K."/>
            <person name="Zielenkiewicz U."/>
            <person name="Pilsyk S."/>
            <person name="Malc E."/>
            <person name="Mieczkowski P."/>
            <person name="Kruszewska J.S."/>
            <person name="Biernat P."/>
            <person name="Pawlowska J."/>
        </authorList>
    </citation>
    <scope>NUCLEOTIDE SEQUENCE</scope>
    <source>
        <strain evidence="8">WA0000051536</strain>
    </source>
</reference>
<dbReference type="Pfam" id="PF00067">
    <property type="entry name" value="p450"/>
    <property type="match status" value="1"/>
</dbReference>
<dbReference type="InterPro" id="IPR036396">
    <property type="entry name" value="Cyt_P450_sf"/>
</dbReference>
<dbReference type="CDD" id="cd00302">
    <property type="entry name" value="cytochrome_P450"/>
    <property type="match status" value="1"/>
</dbReference>
<dbReference type="EMBL" id="JAEPRA010000004">
    <property type="protein sequence ID" value="KAG2187008.1"/>
    <property type="molecule type" value="Genomic_DNA"/>
</dbReference>
<organism evidence="8 9">
    <name type="scientific">Umbelopsis vinacea</name>
    <dbReference type="NCBI Taxonomy" id="44442"/>
    <lineage>
        <taxon>Eukaryota</taxon>
        <taxon>Fungi</taxon>
        <taxon>Fungi incertae sedis</taxon>
        <taxon>Mucoromycota</taxon>
        <taxon>Mucoromycotina</taxon>
        <taxon>Umbelopsidomycetes</taxon>
        <taxon>Umbelopsidales</taxon>
        <taxon>Umbelopsidaceae</taxon>
        <taxon>Umbelopsis</taxon>
    </lineage>
</organism>
<keyword evidence="5 6" id="KW-0349">Heme</keyword>
<keyword evidence="4 5" id="KW-0408">Iron</keyword>
<keyword evidence="7" id="KW-1133">Transmembrane helix</keyword>
<dbReference type="InterPro" id="IPR050121">
    <property type="entry name" value="Cytochrome_P450_monoxygenase"/>
</dbReference>
<dbReference type="Gene3D" id="1.10.630.10">
    <property type="entry name" value="Cytochrome P450"/>
    <property type="match status" value="1"/>
</dbReference>
<comment type="similarity">
    <text evidence="2 6">Belongs to the cytochrome P450 family.</text>
</comment>
<dbReference type="InterPro" id="IPR001128">
    <property type="entry name" value="Cyt_P450"/>
</dbReference>
<dbReference type="PANTHER" id="PTHR24305">
    <property type="entry name" value="CYTOCHROME P450"/>
    <property type="match status" value="1"/>
</dbReference>
<dbReference type="InterPro" id="IPR017972">
    <property type="entry name" value="Cyt_P450_CS"/>
</dbReference>
<sequence length="493" mass="55459">MLKDLVQHDKAVRFAAVSIAVAAAYIAISRTMSNPFPGVPKTEANLLDMPLYDRKRRDEKGEMLPPLEQLDALGSTLIVVNDPKLATSVLVEGQNKYLLGHKVGRSPVMAEFHSMLIGGENIGNARGAGWRWRRDVLVPQFQPRKLVSQVLPSVIQKSKDLIDHVKSHNGNPVDIDKYFVELTGNVICEYLFGEVPQPGEVLFDNFRRTDVIFLSFMLRPIFQFFGWKGPGAREINNNRRYVQRMMDKIRSGNGQQPSGSPPLMEQLMKLKVYQGKQGEEHLINDMLLMIFAGHDTTAHSLTYLVYGLTQELSVQKKIREEVTGQLPDLSAITPSSLSKLTYTSAAIKENMRIHPPVTVAMHEAYDDFMIDKTLVPKGTTIVISTARINQHPEIFKQPLAFLPERWLAEDEDMFNDLEANGADKGLMNSTYLTFSKGTHLCLGMNLAYLEMRIVISYLVTHFNITYDGPIPQTVGMIVAPKDEILFNFQPINA</sequence>
<dbReference type="InterPro" id="IPR002401">
    <property type="entry name" value="Cyt_P450_E_grp-I"/>
</dbReference>
<evidence type="ECO:0000256" key="7">
    <source>
        <dbReference type="SAM" id="Phobius"/>
    </source>
</evidence>
<evidence type="ECO:0000313" key="8">
    <source>
        <dbReference type="EMBL" id="KAG2187008.1"/>
    </source>
</evidence>
<keyword evidence="7" id="KW-0472">Membrane</keyword>
<dbReference type="PANTHER" id="PTHR24305:SF166">
    <property type="entry name" value="CYTOCHROME P450 12A4, MITOCHONDRIAL-RELATED"/>
    <property type="match status" value="1"/>
</dbReference>
<evidence type="ECO:0000256" key="2">
    <source>
        <dbReference type="ARBA" id="ARBA00010617"/>
    </source>
</evidence>
<accession>A0A8H7Q6Z0</accession>
<feature type="transmembrane region" description="Helical" evidence="7">
    <location>
        <begin position="12"/>
        <end position="28"/>
    </location>
</feature>
<proteinExistence type="inferred from homology"/>
<dbReference type="PROSITE" id="PS00086">
    <property type="entry name" value="CYTOCHROME_P450"/>
    <property type="match status" value="1"/>
</dbReference>
<dbReference type="GO" id="GO:0004497">
    <property type="term" value="F:monooxygenase activity"/>
    <property type="evidence" value="ECO:0007669"/>
    <property type="project" value="UniProtKB-KW"/>
</dbReference>
<keyword evidence="7" id="KW-0812">Transmembrane</keyword>
<dbReference type="PRINTS" id="PR00385">
    <property type="entry name" value="P450"/>
</dbReference>
<dbReference type="GO" id="GO:0020037">
    <property type="term" value="F:heme binding"/>
    <property type="evidence" value="ECO:0007669"/>
    <property type="project" value="InterPro"/>
</dbReference>
<dbReference type="OrthoDB" id="1055148at2759"/>
<comment type="cofactor">
    <cofactor evidence="1 5">
        <name>heme</name>
        <dbReference type="ChEBI" id="CHEBI:30413"/>
    </cofactor>
</comment>
<comment type="caution">
    <text evidence="8">The sequence shown here is derived from an EMBL/GenBank/DDBJ whole genome shotgun (WGS) entry which is preliminary data.</text>
</comment>
<evidence type="ECO:0000256" key="6">
    <source>
        <dbReference type="RuleBase" id="RU000461"/>
    </source>
</evidence>
<evidence type="ECO:0008006" key="10">
    <source>
        <dbReference type="Google" id="ProtNLM"/>
    </source>
</evidence>
<feature type="binding site" description="axial binding residue" evidence="5">
    <location>
        <position position="441"/>
    </location>
    <ligand>
        <name>heme</name>
        <dbReference type="ChEBI" id="CHEBI:30413"/>
    </ligand>
    <ligandPart>
        <name>Fe</name>
        <dbReference type="ChEBI" id="CHEBI:18248"/>
    </ligandPart>
</feature>
<dbReference type="AlphaFoldDB" id="A0A8H7Q6Z0"/>
<protein>
    <recommendedName>
        <fullName evidence="10">Cytochrome P450</fullName>
    </recommendedName>
</protein>
<gene>
    <name evidence="8" type="ORF">INT44_003236</name>
</gene>
<keyword evidence="9" id="KW-1185">Reference proteome</keyword>
<evidence type="ECO:0000256" key="1">
    <source>
        <dbReference type="ARBA" id="ARBA00001971"/>
    </source>
</evidence>
<dbReference type="PRINTS" id="PR00463">
    <property type="entry name" value="EP450I"/>
</dbReference>
<evidence type="ECO:0000256" key="4">
    <source>
        <dbReference type="ARBA" id="ARBA00023004"/>
    </source>
</evidence>
<dbReference type="GO" id="GO:0016705">
    <property type="term" value="F:oxidoreductase activity, acting on paired donors, with incorporation or reduction of molecular oxygen"/>
    <property type="evidence" value="ECO:0007669"/>
    <property type="project" value="InterPro"/>
</dbReference>
<evidence type="ECO:0000313" key="9">
    <source>
        <dbReference type="Proteomes" id="UP000612746"/>
    </source>
</evidence>
<evidence type="ECO:0000256" key="5">
    <source>
        <dbReference type="PIRSR" id="PIRSR602401-1"/>
    </source>
</evidence>
<name>A0A8H7Q6Z0_9FUNG</name>
<dbReference type="SUPFAM" id="SSF48264">
    <property type="entry name" value="Cytochrome P450"/>
    <property type="match status" value="1"/>
</dbReference>
<dbReference type="Proteomes" id="UP000612746">
    <property type="component" value="Unassembled WGS sequence"/>
</dbReference>
<evidence type="ECO:0000256" key="3">
    <source>
        <dbReference type="ARBA" id="ARBA00022723"/>
    </source>
</evidence>